<evidence type="ECO:0000256" key="6">
    <source>
        <dbReference type="ARBA" id="ARBA00022660"/>
    </source>
</evidence>
<dbReference type="PANTHER" id="PTHR11435">
    <property type="entry name" value="NADH UBIQUINONE OXIDOREDUCTASE SUBUNIT ND6"/>
    <property type="match status" value="1"/>
</dbReference>
<dbReference type="InterPro" id="IPR050269">
    <property type="entry name" value="ComplexI_Subunit6"/>
</dbReference>
<dbReference type="EC" id="7.1.1.2" evidence="3"/>
<dbReference type="AlphaFoldDB" id="A0A977XTR2"/>
<keyword evidence="10 16" id="KW-1133">Transmembrane helix</keyword>
<dbReference type="GO" id="GO:0031966">
    <property type="term" value="C:mitochondrial membrane"/>
    <property type="evidence" value="ECO:0007669"/>
    <property type="project" value="UniProtKB-SubCell"/>
</dbReference>
<keyword evidence="12 17" id="KW-0496">Mitochondrion</keyword>
<dbReference type="GO" id="GO:0008137">
    <property type="term" value="F:NADH dehydrogenase (ubiquinone) activity"/>
    <property type="evidence" value="ECO:0007669"/>
    <property type="project" value="UniProtKB-EC"/>
</dbReference>
<feature type="transmembrane region" description="Helical" evidence="16">
    <location>
        <begin position="136"/>
        <end position="156"/>
    </location>
</feature>
<keyword evidence="13 16" id="KW-0472">Membrane</keyword>
<dbReference type="PANTHER" id="PTHR11435:SF1">
    <property type="entry name" value="NADH-UBIQUINONE OXIDOREDUCTASE CHAIN 6"/>
    <property type="match status" value="1"/>
</dbReference>
<name>A0A977XTR2_9HYME</name>
<dbReference type="RefSeq" id="YP_010531239.1">
    <property type="nucleotide sequence ID" value="NC_067802.1"/>
</dbReference>
<gene>
    <name evidence="17" type="primary">ND6</name>
</gene>
<geneLocation type="mitochondrion" evidence="17"/>
<evidence type="ECO:0000256" key="2">
    <source>
        <dbReference type="ARBA" id="ARBA00005698"/>
    </source>
</evidence>
<evidence type="ECO:0000313" key="17">
    <source>
        <dbReference type="EMBL" id="UXW93526.1"/>
    </source>
</evidence>
<sequence>MMKIFIALMLLNTLTMYMSKTPFSLGMILMIQTILITMTTGMMSVSFWFSYMLFLIFLGSLLIIFIYVSSLISNVKFFFNKWMMMNYIMLLMMFFFINLNKFNLLTEDSINLMELNMKKSLMLSMSLNKLFNKPTFLISFMMINYLFITLIIVVKISNINLGSLRKNF</sequence>
<evidence type="ECO:0000256" key="15">
    <source>
        <dbReference type="ARBA" id="ARBA00049551"/>
    </source>
</evidence>
<evidence type="ECO:0000256" key="12">
    <source>
        <dbReference type="ARBA" id="ARBA00023128"/>
    </source>
</evidence>
<evidence type="ECO:0000256" key="4">
    <source>
        <dbReference type="ARBA" id="ARBA00021095"/>
    </source>
</evidence>
<keyword evidence="7 16" id="KW-0812">Transmembrane</keyword>
<evidence type="ECO:0000256" key="11">
    <source>
        <dbReference type="ARBA" id="ARBA00023027"/>
    </source>
</evidence>
<dbReference type="CTD" id="4541"/>
<keyword evidence="11" id="KW-0520">NAD</keyword>
<evidence type="ECO:0000256" key="3">
    <source>
        <dbReference type="ARBA" id="ARBA00012944"/>
    </source>
</evidence>
<evidence type="ECO:0000256" key="8">
    <source>
        <dbReference type="ARBA" id="ARBA00022967"/>
    </source>
</evidence>
<feature type="transmembrane region" description="Helical" evidence="16">
    <location>
        <begin position="21"/>
        <end position="42"/>
    </location>
</feature>
<keyword evidence="6" id="KW-0679">Respiratory chain</keyword>
<organism evidence="17">
    <name type="scientific">Nesodiprion biremis</name>
    <dbReference type="NCBI Taxonomy" id="2950363"/>
    <lineage>
        <taxon>Eukaryota</taxon>
        <taxon>Metazoa</taxon>
        <taxon>Ecdysozoa</taxon>
        <taxon>Arthropoda</taxon>
        <taxon>Hexapoda</taxon>
        <taxon>Insecta</taxon>
        <taxon>Pterygota</taxon>
        <taxon>Neoptera</taxon>
        <taxon>Endopterygota</taxon>
        <taxon>Hymenoptera</taxon>
        <taxon>Tenthredinoidea</taxon>
        <taxon>Diprionidae</taxon>
        <taxon>Diprioninae</taxon>
        <taxon>Nesodiprion</taxon>
    </lineage>
</organism>
<dbReference type="EMBL" id="ON964465">
    <property type="protein sequence ID" value="UXW93526.1"/>
    <property type="molecule type" value="Genomic_DNA"/>
</dbReference>
<reference evidence="17" key="2">
    <citation type="submission" date="2022-07" db="EMBL/GenBank/DDBJ databases">
        <authorList>
            <person name="Niu G."/>
        </authorList>
    </citation>
    <scope>NUCLEOTIDE SEQUENCE</scope>
</reference>
<keyword evidence="8" id="KW-1278">Translocase</keyword>
<evidence type="ECO:0000256" key="9">
    <source>
        <dbReference type="ARBA" id="ARBA00022982"/>
    </source>
</evidence>
<dbReference type="GeneID" id="76336777"/>
<comment type="catalytic activity">
    <reaction evidence="15">
        <text>a ubiquinone + NADH + 5 H(+)(in) = a ubiquinol + NAD(+) + 4 H(+)(out)</text>
        <dbReference type="Rhea" id="RHEA:29091"/>
        <dbReference type="Rhea" id="RHEA-COMP:9565"/>
        <dbReference type="Rhea" id="RHEA-COMP:9566"/>
        <dbReference type="ChEBI" id="CHEBI:15378"/>
        <dbReference type="ChEBI" id="CHEBI:16389"/>
        <dbReference type="ChEBI" id="CHEBI:17976"/>
        <dbReference type="ChEBI" id="CHEBI:57540"/>
        <dbReference type="ChEBI" id="CHEBI:57945"/>
        <dbReference type="EC" id="7.1.1.2"/>
    </reaction>
</comment>
<proteinExistence type="inferred from homology"/>
<feature type="transmembrane region" description="Helical" evidence="16">
    <location>
        <begin position="82"/>
        <end position="99"/>
    </location>
</feature>
<keyword evidence="9" id="KW-0249">Electron transport</keyword>
<evidence type="ECO:0000256" key="16">
    <source>
        <dbReference type="SAM" id="Phobius"/>
    </source>
</evidence>
<reference evidence="17" key="1">
    <citation type="journal article" date="2022" name="Insects">
        <title>Phylogenomic Analyses of the Tenthredinoidea Support the Familial Rank of Athaliidae (Insecta, Tenthredinoidea).</title>
        <authorList>
            <person name="Niu G."/>
            <person name="Budak M."/>
            <person name="Korkmaz E.M."/>
            <person name="Dogan O."/>
            <person name="Nel A."/>
            <person name="Wan S."/>
            <person name="Cai C."/>
            <person name="Jouault C."/>
            <person name="Li M."/>
            <person name="Wei M."/>
        </authorList>
    </citation>
    <scope>NUCLEOTIDE SEQUENCE</scope>
</reference>
<evidence type="ECO:0000256" key="14">
    <source>
        <dbReference type="ARBA" id="ARBA00031019"/>
    </source>
</evidence>
<comment type="subcellular location">
    <subcellularLocation>
        <location evidence="1">Mitochondrion membrane</location>
        <topology evidence="1">Multi-pass membrane protein</topology>
    </subcellularLocation>
</comment>
<accession>A0A977XTR2</accession>
<evidence type="ECO:0000256" key="7">
    <source>
        <dbReference type="ARBA" id="ARBA00022692"/>
    </source>
</evidence>
<evidence type="ECO:0000256" key="5">
    <source>
        <dbReference type="ARBA" id="ARBA00022448"/>
    </source>
</evidence>
<feature type="transmembrane region" description="Helical" evidence="16">
    <location>
        <begin position="48"/>
        <end position="70"/>
    </location>
</feature>
<keyword evidence="5" id="KW-0813">Transport</keyword>
<evidence type="ECO:0000256" key="13">
    <source>
        <dbReference type="ARBA" id="ARBA00023136"/>
    </source>
</evidence>
<evidence type="ECO:0000256" key="10">
    <source>
        <dbReference type="ARBA" id="ARBA00022989"/>
    </source>
</evidence>
<comment type="similarity">
    <text evidence="2">Belongs to the complex I subunit 6 family.</text>
</comment>
<protein>
    <recommendedName>
        <fullName evidence="4">NADH-ubiquinone oxidoreductase chain 6</fullName>
        <ecNumber evidence="3">7.1.1.2</ecNumber>
    </recommendedName>
    <alternativeName>
        <fullName evidence="14">NADH dehydrogenase subunit 6</fullName>
    </alternativeName>
</protein>
<evidence type="ECO:0000256" key="1">
    <source>
        <dbReference type="ARBA" id="ARBA00004225"/>
    </source>
</evidence>